<feature type="compositionally biased region" description="Polar residues" evidence="1">
    <location>
        <begin position="291"/>
        <end position="303"/>
    </location>
</feature>
<feature type="compositionally biased region" description="Low complexity" evidence="1">
    <location>
        <begin position="194"/>
        <end position="205"/>
    </location>
</feature>
<feature type="compositionally biased region" description="Low complexity" evidence="1">
    <location>
        <begin position="614"/>
        <end position="637"/>
    </location>
</feature>
<feature type="compositionally biased region" description="Polar residues" evidence="1">
    <location>
        <begin position="590"/>
        <end position="613"/>
    </location>
</feature>
<evidence type="ECO:0000313" key="3">
    <source>
        <dbReference type="Proteomes" id="UP000245771"/>
    </source>
</evidence>
<feature type="region of interest" description="Disordered" evidence="1">
    <location>
        <begin position="101"/>
        <end position="303"/>
    </location>
</feature>
<organism evidence="2 3">
    <name type="scientific">Meira miltonrushii</name>
    <dbReference type="NCBI Taxonomy" id="1280837"/>
    <lineage>
        <taxon>Eukaryota</taxon>
        <taxon>Fungi</taxon>
        <taxon>Dikarya</taxon>
        <taxon>Basidiomycota</taxon>
        <taxon>Ustilaginomycotina</taxon>
        <taxon>Exobasidiomycetes</taxon>
        <taxon>Exobasidiales</taxon>
        <taxon>Brachybasidiaceae</taxon>
        <taxon>Meira</taxon>
    </lineage>
</organism>
<feature type="compositionally biased region" description="Acidic residues" evidence="1">
    <location>
        <begin position="671"/>
        <end position="681"/>
    </location>
</feature>
<feature type="compositionally biased region" description="Polar residues" evidence="1">
    <location>
        <begin position="414"/>
        <end position="424"/>
    </location>
</feature>
<dbReference type="RefSeq" id="XP_025355746.1">
    <property type="nucleotide sequence ID" value="XM_025498744.1"/>
</dbReference>
<gene>
    <name evidence="2" type="ORF">FA14DRAFT_160589</name>
</gene>
<feature type="region of interest" description="Disordered" evidence="1">
    <location>
        <begin position="590"/>
        <end position="691"/>
    </location>
</feature>
<dbReference type="STRING" id="1280837.A0A316VDP4"/>
<accession>A0A316VDP4</accession>
<protein>
    <submittedName>
        <fullName evidence="2">Uncharacterized protein</fullName>
    </submittedName>
</protein>
<name>A0A316VDP4_9BASI</name>
<feature type="region of interest" description="Disordered" evidence="1">
    <location>
        <begin position="386"/>
        <end position="424"/>
    </location>
</feature>
<feature type="region of interest" description="Disordered" evidence="1">
    <location>
        <begin position="438"/>
        <end position="466"/>
    </location>
</feature>
<feature type="region of interest" description="Disordered" evidence="1">
    <location>
        <begin position="1"/>
        <end position="57"/>
    </location>
</feature>
<dbReference type="OrthoDB" id="340550at2759"/>
<reference evidence="2 3" key="1">
    <citation type="journal article" date="2018" name="Mol. Biol. Evol.">
        <title>Broad Genomic Sampling Reveals a Smut Pathogenic Ancestry of the Fungal Clade Ustilaginomycotina.</title>
        <authorList>
            <person name="Kijpornyongpan T."/>
            <person name="Mondo S.J."/>
            <person name="Barry K."/>
            <person name="Sandor L."/>
            <person name="Lee J."/>
            <person name="Lipzen A."/>
            <person name="Pangilinan J."/>
            <person name="LaButti K."/>
            <person name="Hainaut M."/>
            <person name="Henrissat B."/>
            <person name="Grigoriev I.V."/>
            <person name="Spatafora J.W."/>
            <person name="Aime M.C."/>
        </authorList>
    </citation>
    <scope>NUCLEOTIDE SEQUENCE [LARGE SCALE GENOMIC DNA]</scope>
    <source>
        <strain evidence="2 3">MCA 3882</strain>
    </source>
</reference>
<sequence length="691" mass="71967">MPRAGTGPITMAEDPTTLTHSSFAAGGGGDYDIHSSSPSSSSMERSSSRFTTNVSDFQLPLRNGSIANTITAPNSRNDAEYGVTSTSLPLLRRAAAAAAFANASSRSRLRRGSMLGREVPKDEGLTSSEEDEDMSAPVDKSPSPNNDSSFLHKNAQSEQDTLDDDMQIETGDVSLENVKLESRSRPSTPPPHISSGTTSDSPGTPFELGKAARGGQTRRGAGRSRGSQGFRDRGVQRVAASLRDEARPSDSEIASEAKLQRKLAPESESITPNTPRLLAVGARSPVALRKQQASSTAGQASNSVQAFDDDDLMFHDHFDPYDGADSSDEEEFGSVSAAKVGHTANLANTSNEEENEVQQHADAIAIPGAATSQREKLWLGFRESTPAAGLRNSPGSERVLGKGRPIPMGGPGNGLSSSYGSPSLDTAMDAEPVVSIPMRPGLTMASPSLWGKTTKRKHEADRYEPYSASLHKRRAVSPVTIASAGTGGGAGHSIAAAAAATAAAWQRQRARSSTPTTTAQSPLLQAIPQQQSPLLSIQTNSNMGYFNNLPMPTPLSIPSPTLSVTRAMSGTINGAGGYLGANAQSLSKSLPPGLSNNAARMNVTNSNGSTMNASESPSSTRPSTPTNVTLPASRGGTAANGGGGSGPGYGSGALGLSLGSGTSKKFKQEQEEQEEQEDMLDDVNAIRLGEM</sequence>
<feature type="compositionally biased region" description="Low complexity" evidence="1">
    <location>
        <begin position="35"/>
        <end position="45"/>
    </location>
</feature>
<dbReference type="InParanoid" id="A0A316VDP4"/>
<keyword evidence="3" id="KW-1185">Reference proteome</keyword>
<evidence type="ECO:0000313" key="2">
    <source>
        <dbReference type="EMBL" id="PWN35444.1"/>
    </source>
</evidence>
<feature type="compositionally biased region" description="Low complexity" evidence="1">
    <location>
        <begin position="213"/>
        <end position="229"/>
    </location>
</feature>
<dbReference type="Proteomes" id="UP000245771">
    <property type="component" value="Unassembled WGS sequence"/>
</dbReference>
<feature type="compositionally biased region" description="Gly residues" evidence="1">
    <location>
        <begin position="638"/>
        <end position="653"/>
    </location>
</feature>
<dbReference type="AlphaFoldDB" id="A0A316VDP4"/>
<dbReference type="GeneID" id="37020525"/>
<evidence type="ECO:0000256" key="1">
    <source>
        <dbReference type="SAM" id="MobiDB-lite"/>
    </source>
</evidence>
<proteinExistence type="predicted"/>
<feature type="compositionally biased region" description="Polar residues" evidence="1">
    <location>
        <begin position="142"/>
        <end position="159"/>
    </location>
</feature>
<dbReference type="EMBL" id="KZ819603">
    <property type="protein sequence ID" value="PWN35444.1"/>
    <property type="molecule type" value="Genomic_DNA"/>
</dbReference>